<keyword evidence="1" id="KW-0812">Transmembrane</keyword>
<evidence type="ECO:0000313" key="2">
    <source>
        <dbReference type="EMBL" id="VEL13498.1"/>
    </source>
</evidence>
<reference evidence="2" key="1">
    <citation type="submission" date="2018-11" db="EMBL/GenBank/DDBJ databases">
        <authorList>
            <consortium name="Pathogen Informatics"/>
        </authorList>
    </citation>
    <scope>NUCLEOTIDE SEQUENCE</scope>
</reference>
<evidence type="ECO:0000256" key="1">
    <source>
        <dbReference type="SAM" id="Phobius"/>
    </source>
</evidence>
<comment type="caution">
    <text evidence="2">The sequence shown here is derived from an EMBL/GenBank/DDBJ whole genome shotgun (WGS) entry which is preliminary data.</text>
</comment>
<feature type="transmembrane region" description="Helical" evidence="1">
    <location>
        <begin position="12"/>
        <end position="34"/>
    </location>
</feature>
<keyword evidence="1" id="KW-1133">Transmembrane helix</keyword>
<keyword evidence="1" id="KW-0472">Membrane</keyword>
<keyword evidence="3" id="KW-1185">Reference proteome</keyword>
<dbReference type="Proteomes" id="UP000784294">
    <property type="component" value="Unassembled WGS sequence"/>
</dbReference>
<protein>
    <submittedName>
        <fullName evidence="2">Uncharacterized protein</fullName>
    </submittedName>
</protein>
<dbReference type="EMBL" id="CAAALY010017970">
    <property type="protein sequence ID" value="VEL13498.1"/>
    <property type="molecule type" value="Genomic_DNA"/>
</dbReference>
<gene>
    <name evidence="2" type="ORF">PXEA_LOCUS6938</name>
</gene>
<evidence type="ECO:0000313" key="3">
    <source>
        <dbReference type="Proteomes" id="UP000784294"/>
    </source>
</evidence>
<dbReference type="AlphaFoldDB" id="A0A3S5BQD6"/>
<organism evidence="2 3">
    <name type="scientific">Protopolystoma xenopodis</name>
    <dbReference type="NCBI Taxonomy" id="117903"/>
    <lineage>
        <taxon>Eukaryota</taxon>
        <taxon>Metazoa</taxon>
        <taxon>Spiralia</taxon>
        <taxon>Lophotrochozoa</taxon>
        <taxon>Platyhelminthes</taxon>
        <taxon>Monogenea</taxon>
        <taxon>Polyopisthocotylea</taxon>
        <taxon>Polystomatidea</taxon>
        <taxon>Polystomatidae</taxon>
        <taxon>Protopolystoma</taxon>
    </lineage>
</organism>
<name>A0A3S5BQD6_9PLAT</name>
<proteinExistence type="predicted"/>
<sequence>MVPFEKNEHRPVCLRVAFIGDAFTEMPFFTAFIFDDCLGLVVHVYVFIKLLIQVCFFSISTKPLNALPDLSDNQVSYKIAKMSLLVCFSVSQIGIEHDSGKHWKLELKVGSPICQHFIEHGIPGPKVWNAFLFFRQGF</sequence>
<feature type="transmembrane region" description="Helical" evidence="1">
    <location>
        <begin position="40"/>
        <end position="59"/>
    </location>
</feature>
<accession>A0A3S5BQD6</accession>